<evidence type="ECO:0000256" key="1">
    <source>
        <dbReference type="SAM" id="MobiDB-lite"/>
    </source>
</evidence>
<evidence type="ECO:0000313" key="2">
    <source>
        <dbReference type="EMBL" id="VFJ50469.1"/>
    </source>
</evidence>
<dbReference type="EMBL" id="CAADFL010000083">
    <property type="protein sequence ID" value="VFK08847.1"/>
    <property type="molecule type" value="Genomic_DNA"/>
</dbReference>
<feature type="compositionally biased region" description="Polar residues" evidence="1">
    <location>
        <begin position="473"/>
        <end position="487"/>
    </location>
</feature>
<evidence type="ECO:0000313" key="4">
    <source>
        <dbReference type="EMBL" id="VFK08847.1"/>
    </source>
</evidence>
<accession>A0A450VVN7</accession>
<reference evidence="4" key="1">
    <citation type="submission" date="2019-02" db="EMBL/GenBank/DDBJ databases">
        <authorList>
            <person name="Gruber-Vodicka R. H."/>
            <person name="Seah K. B. B."/>
        </authorList>
    </citation>
    <scope>NUCLEOTIDE SEQUENCE</scope>
    <source>
        <strain evidence="2">BECK_BZ163</strain>
        <strain evidence="4">BECK_BZ164</strain>
        <strain evidence="3">BECK_BZ165</strain>
    </source>
</reference>
<dbReference type="EMBL" id="CAADFA010000094">
    <property type="protein sequence ID" value="VFJ51169.1"/>
    <property type="molecule type" value="Genomic_DNA"/>
</dbReference>
<dbReference type="EMBL" id="CAADEZ010000084">
    <property type="protein sequence ID" value="VFJ50469.1"/>
    <property type="molecule type" value="Genomic_DNA"/>
</dbReference>
<gene>
    <name evidence="2" type="ORF">BECKFM1743A_GA0114220_100843</name>
    <name evidence="4" type="ORF">BECKFM1743B_GA0114221_100833</name>
    <name evidence="3" type="ORF">BECKFM1743C_GA0114222_100943</name>
</gene>
<dbReference type="AlphaFoldDB" id="A0A450VVN7"/>
<proteinExistence type="predicted"/>
<protein>
    <submittedName>
        <fullName evidence="4">Uncharacterized protein</fullName>
    </submittedName>
</protein>
<feature type="region of interest" description="Disordered" evidence="1">
    <location>
        <begin position="472"/>
        <end position="491"/>
    </location>
</feature>
<organism evidence="4">
    <name type="scientific">Candidatus Kentrum sp. FM</name>
    <dbReference type="NCBI Taxonomy" id="2126340"/>
    <lineage>
        <taxon>Bacteria</taxon>
        <taxon>Pseudomonadati</taxon>
        <taxon>Pseudomonadota</taxon>
        <taxon>Gammaproteobacteria</taxon>
        <taxon>Candidatus Kentrum</taxon>
    </lineage>
</organism>
<name>A0A450VVN7_9GAMM</name>
<evidence type="ECO:0000313" key="3">
    <source>
        <dbReference type="EMBL" id="VFJ51169.1"/>
    </source>
</evidence>
<sequence length="1219" mass="136705">MKVKKAEVSKEDTKLAGKILLYRKAITGSSGNIRKGLLTIFPYIDRHYYINLRTKLDSGTKTGVRRDMWMYFPASHQNEGHAPSWPDPEKLREIYNCKTLENFNYKNGNEQQYGFPYNKSGVTFIAISEYNEAFFDVGSFKEFCVNDVTDKLKLLFGKYGLRPEGYDEFLWGVEKNLIYEDFPDDKIWIYYPLSFRNIFVSVLLARIPKEKLDGMINALPVVSSAICEKLLLRYNDINELSPMLGVADSTSALTLVSAVAAQCQLNDVVCEGKKIRFFSSQNPKNFDRKSYNIQISSNVDYVEFDFPLNGNDWKRRNQYFDLLWKSISNMLRRFSETFVNRLAFSKAALISRNLSHNIGSHALASPKLLQSLDKISDKDPEKAKTTLGIFHQYLQNRLDYIARALNPAPERPEPLFFVNEVLNGFFREYLLLETLLEDQGFTSGGKPIRFHVRARARATTEQEGEKEGIYTLSRGNTGASEGNSNSELPRFKLTHGSEPTDVLIGVMGGMIGAQALYSFLENVMRNAAKYGADRDEHQVFDIHLDLRDAGHCETGDHQHYFVLEIRENLSRDDGNVAEAIRRHLDEDLIDDKGEPVTKGQGIQEMKMAAEFLSGGHVFKSDAESLDYEDGGKTGSHDADSYCGYIKALDDNDKNGPQPLRCYVDRRKVSTNGDTVEANAVVYQLLIPKARLAGVVNTADPTWKTHAGTDAIIGCRSVEELAEAGAAFGVILDSNEADIAEIVIRICEHHNALPFRLIVLTGSPEHTKKWEDDPVIGPMLIGYKTGNEKEDKTRIPFDPDEHLPARRVHIIESERLHGIFGSANEPDALSLGTEKFLGATGWNAALLMLYHHWLIAFKGVPPSSDNTWKLVIGFERPRDRIRPRWEVPLELFDAQMQKGLTDDEVAIAVHLYGRIKKGQGDWENWETPLSSKNADAFTATPLEAPDAAFSEGQSYVVFDNHGKAISGVSDKAIDSGVRCLHEFSGASNIALFQSLESPPQEPFSFAWFIYSLLESALLNVVIIDERVAGAAAESKNKVLRNLNRAGMFPVFSLRKTDPIERFWLNDPSLESKLYTGPERVREKRRNELKLEGMDLSVPTVEFAYQSSGAQRKVCSPNQNADADNPIHPPDAVIIHEGVVDVVLGTSVWEKEGLEQRLLAIAPRIIRTSGRGSQARYLSPALPFMEFSELSETTYRALNKLTLGKAVLGVFGPRQKNGGAT</sequence>